<dbReference type="Gene3D" id="3.40.30.10">
    <property type="entry name" value="Glutaredoxin"/>
    <property type="match status" value="1"/>
</dbReference>
<dbReference type="KEGG" id="sus:Acid_3880"/>
<feature type="domain" description="Thioredoxin" evidence="5">
    <location>
        <begin position="10"/>
        <end position="150"/>
    </location>
</feature>
<name>Q01ZR7_SOLUE</name>
<dbReference type="GO" id="GO:0016491">
    <property type="term" value="F:oxidoreductase activity"/>
    <property type="evidence" value="ECO:0007669"/>
    <property type="project" value="InterPro"/>
</dbReference>
<dbReference type="InterPro" id="IPR050553">
    <property type="entry name" value="Thioredoxin_ResA/DsbE_sf"/>
</dbReference>
<dbReference type="PANTHER" id="PTHR42852:SF6">
    <property type="entry name" value="THIOL:DISULFIDE INTERCHANGE PROTEIN DSBE"/>
    <property type="match status" value="1"/>
</dbReference>
<dbReference type="InterPro" id="IPR013766">
    <property type="entry name" value="Thioredoxin_domain"/>
</dbReference>
<evidence type="ECO:0000256" key="1">
    <source>
        <dbReference type="ARBA" id="ARBA00004196"/>
    </source>
</evidence>
<protein>
    <submittedName>
        <fullName evidence="6">Redoxin domain protein</fullName>
    </submittedName>
</protein>
<evidence type="ECO:0000313" key="6">
    <source>
        <dbReference type="EMBL" id="ABJ84848.1"/>
    </source>
</evidence>
<keyword evidence="2" id="KW-0201">Cytochrome c-type biogenesis</keyword>
<organism evidence="6">
    <name type="scientific">Solibacter usitatus (strain Ellin6076)</name>
    <dbReference type="NCBI Taxonomy" id="234267"/>
    <lineage>
        <taxon>Bacteria</taxon>
        <taxon>Pseudomonadati</taxon>
        <taxon>Acidobacteriota</taxon>
        <taxon>Terriglobia</taxon>
        <taxon>Bryobacterales</taxon>
        <taxon>Solibacteraceae</taxon>
        <taxon>Candidatus Solibacter</taxon>
    </lineage>
</organism>
<dbReference type="InterPro" id="IPR036249">
    <property type="entry name" value="Thioredoxin-like_sf"/>
</dbReference>
<proteinExistence type="predicted"/>
<dbReference type="AlphaFoldDB" id="Q01ZR7"/>
<dbReference type="CDD" id="cd02966">
    <property type="entry name" value="TlpA_like_family"/>
    <property type="match status" value="1"/>
</dbReference>
<evidence type="ECO:0000256" key="2">
    <source>
        <dbReference type="ARBA" id="ARBA00022748"/>
    </source>
</evidence>
<dbReference type="SUPFAM" id="SSF52833">
    <property type="entry name" value="Thioredoxin-like"/>
    <property type="match status" value="1"/>
</dbReference>
<dbReference type="EMBL" id="CP000473">
    <property type="protein sequence ID" value="ABJ84848.1"/>
    <property type="molecule type" value="Genomic_DNA"/>
</dbReference>
<gene>
    <name evidence="6" type="ordered locus">Acid_3880</name>
</gene>
<dbReference type="OrthoDB" id="9798454at2"/>
<evidence type="ECO:0000256" key="4">
    <source>
        <dbReference type="ARBA" id="ARBA00023284"/>
    </source>
</evidence>
<comment type="subcellular location">
    <subcellularLocation>
        <location evidence="1">Cell envelope</location>
    </subcellularLocation>
</comment>
<keyword evidence="3" id="KW-1015">Disulfide bond</keyword>
<sequence precursor="true">MAFRKQTPLPAPGTLAPGFRLAALDGGEVTLTELTEHGPVLLAFFKISCPVCQLTMPYLERLHRQGGLRVYGISQNDAEDTREFNRHFGVTFPTLLDSEDSGFPASNAYALSSVPTMFLVSADGTLERVIEGWNRIDMAALGDRAGMILFHAQDNVPAWKAG</sequence>
<dbReference type="STRING" id="234267.Acid_3880"/>
<dbReference type="Pfam" id="PF00578">
    <property type="entry name" value="AhpC-TSA"/>
    <property type="match status" value="1"/>
</dbReference>
<dbReference type="GO" id="GO:0017004">
    <property type="term" value="P:cytochrome complex assembly"/>
    <property type="evidence" value="ECO:0007669"/>
    <property type="project" value="UniProtKB-KW"/>
</dbReference>
<dbReference type="InterPro" id="IPR000866">
    <property type="entry name" value="AhpC/TSA"/>
</dbReference>
<evidence type="ECO:0000259" key="5">
    <source>
        <dbReference type="PROSITE" id="PS51352"/>
    </source>
</evidence>
<dbReference type="GO" id="GO:0030313">
    <property type="term" value="C:cell envelope"/>
    <property type="evidence" value="ECO:0007669"/>
    <property type="project" value="UniProtKB-SubCell"/>
</dbReference>
<dbReference type="eggNOG" id="COG1225">
    <property type="taxonomic scope" value="Bacteria"/>
</dbReference>
<dbReference type="InParanoid" id="Q01ZR7"/>
<dbReference type="GO" id="GO:0016209">
    <property type="term" value="F:antioxidant activity"/>
    <property type="evidence" value="ECO:0007669"/>
    <property type="project" value="InterPro"/>
</dbReference>
<reference evidence="6" key="1">
    <citation type="submission" date="2006-10" db="EMBL/GenBank/DDBJ databases">
        <title>Complete sequence of Solibacter usitatus Ellin6076.</title>
        <authorList>
            <consortium name="US DOE Joint Genome Institute"/>
            <person name="Copeland A."/>
            <person name="Lucas S."/>
            <person name="Lapidus A."/>
            <person name="Barry K."/>
            <person name="Detter J.C."/>
            <person name="Glavina del Rio T."/>
            <person name="Hammon N."/>
            <person name="Israni S."/>
            <person name="Dalin E."/>
            <person name="Tice H."/>
            <person name="Pitluck S."/>
            <person name="Thompson L.S."/>
            <person name="Brettin T."/>
            <person name="Bruce D."/>
            <person name="Han C."/>
            <person name="Tapia R."/>
            <person name="Gilna P."/>
            <person name="Schmutz J."/>
            <person name="Larimer F."/>
            <person name="Land M."/>
            <person name="Hauser L."/>
            <person name="Kyrpides N."/>
            <person name="Mikhailova N."/>
            <person name="Janssen P.H."/>
            <person name="Kuske C.R."/>
            <person name="Richardson P."/>
        </authorList>
    </citation>
    <scope>NUCLEOTIDE SEQUENCE</scope>
    <source>
        <strain evidence="6">Ellin6076</strain>
    </source>
</reference>
<evidence type="ECO:0000256" key="3">
    <source>
        <dbReference type="ARBA" id="ARBA00023157"/>
    </source>
</evidence>
<accession>Q01ZR7</accession>
<dbReference type="PROSITE" id="PS51352">
    <property type="entry name" value="THIOREDOXIN_2"/>
    <property type="match status" value="1"/>
</dbReference>
<dbReference type="HOGENOM" id="CLU_042529_11_2_0"/>
<dbReference type="PANTHER" id="PTHR42852">
    <property type="entry name" value="THIOL:DISULFIDE INTERCHANGE PROTEIN DSBE"/>
    <property type="match status" value="1"/>
</dbReference>
<keyword evidence="4" id="KW-0676">Redox-active center</keyword>